<feature type="non-terminal residue" evidence="1">
    <location>
        <position position="1"/>
    </location>
</feature>
<protein>
    <submittedName>
        <fullName evidence="1">Uncharacterized protein</fullName>
    </submittedName>
</protein>
<dbReference type="PANTHER" id="PTHR36354">
    <property type="entry name" value="IMPORT INNER MEMBRANE TRANSLOCASE SUBUNIT"/>
    <property type="match status" value="1"/>
</dbReference>
<organism evidence="1 2">
    <name type="scientific">Trifolium medium</name>
    <dbReference type="NCBI Taxonomy" id="97028"/>
    <lineage>
        <taxon>Eukaryota</taxon>
        <taxon>Viridiplantae</taxon>
        <taxon>Streptophyta</taxon>
        <taxon>Embryophyta</taxon>
        <taxon>Tracheophyta</taxon>
        <taxon>Spermatophyta</taxon>
        <taxon>Magnoliopsida</taxon>
        <taxon>eudicotyledons</taxon>
        <taxon>Gunneridae</taxon>
        <taxon>Pentapetalae</taxon>
        <taxon>rosids</taxon>
        <taxon>fabids</taxon>
        <taxon>Fabales</taxon>
        <taxon>Fabaceae</taxon>
        <taxon>Papilionoideae</taxon>
        <taxon>50 kb inversion clade</taxon>
        <taxon>NPAAA clade</taxon>
        <taxon>Hologalegina</taxon>
        <taxon>IRL clade</taxon>
        <taxon>Trifolieae</taxon>
        <taxon>Trifolium</taxon>
    </lineage>
</organism>
<dbReference type="Proteomes" id="UP000265520">
    <property type="component" value="Unassembled WGS sequence"/>
</dbReference>
<dbReference type="EMBL" id="LXQA010033772">
    <property type="protein sequence ID" value="MCH96967.1"/>
    <property type="molecule type" value="Genomic_DNA"/>
</dbReference>
<evidence type="ECO:0000313" key="2">
    <source>
        <dbReference type="Proteomes" id="UP000265520"/>
    </source>
</evidence>
<accession>A0A392NAU9</accession>
<dbReference type="PANTHER" id="PTHR36354:SF2">
    <property type="entry name" value="IMPORT INNER MEMBRANE TRANSLOCASE SUBUNIT"/>
    <property type="match status" value="1"/>
</dbReference>
<comment type="caution">
    <text evidence="1">The sequence shown here is derived from an EMBL/GenBank/DDBJ whole genome shotgun (WGS) entry which is preliminary data.</text>
</comment>
<gene>
    <name evidence="1" type="ORF">A2U01_0017959</name>
</gene>
<keyword evidence="2" id="KW-1185">Reference proteome</keyword>
<dbReference type="AlphaFoldDB" id="A0A392NAU9"/>
<sequence>GLYIRSRFTINPDKVYRMAMTRLNTSAQILEVMGAPLTGTDLRAYVMSGGGLTLKKIKPSLRSRRCFLIFPIKGSERKGLVNVEVKKKQGKVNQVPSRLYH</sequence>
<proteinExistence type="predicted"/>
<reference evidence="1 2" key="1">
    <citation type="journal article" date="2018" name="Front. Plant Sci.">
        <title>Red Clover (Trifolium pratense) and Zigzag Clover (T. medium) - A Picture of Genomic Similarities and Differences.</title>
        <authorList>
            <person name="Dluhosova J."/>
            <person name="Istvanek J."/>
            <person name="Nedelnik J."/>
            <person name="Repkova J."/>
        </authorList>
    </citation>
    <scope>NUCLEOTIDE SEQUENCE [LARGE SCALE GENOMIC DNA]</scope>
    <source>
        <strain evidence="2">cv. 10/8</strain>
        <tissue evidence="1">Leaf</tissue>
    </source>
</reference>
<evidence type="ECO:0000313" key="1">
    <source>
        <dbReference type="EMBL" id="MCH96967.1"/>
    </source>
</evidence>
<name>A0A392NAU9_9FABA</name>